<dbReference type="PANTHER" id="PTHR24121">
    <property type="entry name" value="NO MECHANORECEPTOR POTENTIAL C, ISOFORM D-RELATED"/>
    <property type="match status" value="1"/>
</dbReference>
<feature type="repeat" description="ANK" evidence="1">
    <location>
        <begin position="188"/>
        <end position="220"/>
    </location>
</feature>
<keyword evidence="1" id="KW-0040">ANK repeat</keyword>
<sequence length="347" mass="39223">MKNMKRMNLHNQKHNFWIKGLSILSLSLPLQASTSGACSRTVLEHKAKESVEQWRQNMENTKDISRDEGGLILYVAVEAKDSNKVKEVLERIHQDNQSGAAANYKHDFPHSIGLNSKRTAFGRSLELGNAEIVRDLLNCPYIDLNKVGNNATALLIALKNNKEEIAQILLNECPETKTLDITSKDPKTGFTPLHLAIEKGFDKVTKALVHKLQSIDSLCASDIKSRTPLHMAVRSNRQFAFQYVFDRIAKLSSKAVAIEKLFAKNKDGISVFARAYLPRPIAWRNILKSGIDDIEMFTYVLRMVRDNLTPSQWDAITDEMLTLDYRGKFDVGDIDILRDIVAREKGK</sequence>
<organism evidence="2 3">
    <name type="scientific">Candidatus Cardinium hertigii</name>
    <dbReference type="NCBI Taxonomy" id="247481"/>
    <lineage>
        <taxon>Bacteria</taxon>
        <taxon>Pseudomonadati</taxon>
        <taxon>Bacteroidota</taxon>
        <taxon>Cytophagia</taxon>
        <taxon>Cytophagales</taxon>
        <taxon>Amoebophilaceae</taxon>
        <taxon>Candidatus Cardinium</taxon>
    </lineage>
</organism>
<dbReference type="SUPFAM" id="SSF48403">
    <property type="entry name" value="Ankyrin repeat"/>
    <property type="match status" value="1"/>
</dbReference>
<proteinExistence type="predicted"/>
<dbReference type="Gene3D" id="1.25.40.20">
    <property type="entry name" value="Ankyrin repeat-containing domain"/>
    <property type="match status" value="1"/>
</dbReference>
<dbReference type="Proteomes" id="UP000270927">
    <property type="component" value="Unassembled WGS sequence"/>
</dbReference>
<name>A0A3N2QD58_9BACT</name>
<evidence type="ECO:0000256" key="1">
    <source>
        <dbReference type="PROSITE-ProRule" id="PRU00023"/>
    </source>
</evidence>
<dbReference type="Pfam" id="PF12796">
    <property type="entry name" value="Ank_2"/>
    <property type="match status" value="1"/>
</dbReference>
<gene>
    <name evidence="2" type="ORF">EDM02_00915</name>
</gene>
<dbReference type="EMBL" id="RARA01000016">
    <property type="protein sequence ID" value="ROT47720.1"/>
    <property type="molecule type" value="Genomic_DNA"/>
</dbReference>
<dbReference type="PANTHER" id="PTHR24121:SF23">
    <property type="entry name" value="NO MECHANORECEPTOR POTENTIAL C, ISOFORM H"/>
    <property type="match status" value="1"/>
</dbReference>
<accession>A0A3N2QD58</accession>
<evidence type="ECO:0000313" key="3">
    <source>
        <dbReference type="Proteomes" id="UP000270927"/>
    </source>
</evidence>
<protein>
    <submittedName>
        <fullName evidence="2">Ankyrin repeat domain-containing protein</fullName>
    </submittedName>
</protein>
<dbReference type="OrthoDB" id="980740at2"/>
<dbReference type="PROSITE" id="PS50088">
    <property type="entry name" value="ANK_REPEAT"/>
    <property type="match status" value="1"/>
</dbReference>
<comment type="caution">
    <text evidence="2">The sequence shown here is derived from an EMBL/GenBank/DDBJ whole genome shotgun (WGS) entry which is preliminary data.</text>
</comment>
<dbReference type="AlphaFoldDB" id="A0A3N2QD58"/>
<keyword evidence="3" id="KW-1185">Reference proteome</keyword>
<dbReference type="SMART" id="SM00248">
    <property type="entry name" value="ANK"/>
    <property type="match status" value="4"/>
</dbReference>
<dbReference type="InterPro" id="IPR036770">
    <property type="entry name" value="Ankyrin_rpt-contain_sf"/>
</dbReference>
<reference evidence="2 3" key="1">
    <citation type="submission" date="2018-09" db="EMBL/GenBank/DDBJ databases">
        <title>Comparative Genomics of Wolbachia-Cardinium Dual Endosymbiosis in a Plant-Parasitic Nematode.</title>
        <authorList>
            <person name="Brown A.M.V."/>
            <person name="Wasala S.K."/>
            <person name="Howe D.K."/>
            <person name="Peetz A.B."/>
            <person name="Zasada I.A."/>
            <person name="Denver D.R."/>
        </authorList>
    </citation>
    <scope>NUCLEOTIDE SEQUENCE [LARGE SCALE GENOMIC DNA]</scope>
    <source>
        <strain evidence="2 3">Pp_1</strain>
    </source>
</reference>
<dbReference type="InterPro" id="IPR002110">
    <property type="entry name" value="Ankyrin_rpt"/>
</dbReference>
<evidence type="ECO:0000313" key="2">
    <source>
        <dbReference type="EMBL" id="ROT47720.1"/>
    </source>
</evidence>